<dbReference type="AlphaFoldDB" id="A0A382SVT1"/>
<dbReference type="EMBL" id="UINC01131899">
    <property type="protein sequence ID" value="SVD13883.1"/>
    <property type="molecule type" value="Genomic_DNA"/>
</dbReference>
<protein>
    <recommendedName>
        <fullName evidence="2">Phosphohistidine phosphatase SixA</fullName>
    </recommendedName>
</protein>
<evidence type="ECO:0008006" key="2">
    <source>
        <dbReference type="Google" id="ProtNLM"/>
    </source>
</evidence>
<accession>A0A382SVT1</accession>
<dbReference type="Gene3D" id="3.40.50.1240">
    <property type="entry name" value="Phosphoglycerate mutase-like"/>
    <property type="match status" value="1"/>
</dbReference>
<dbReference type="PANTHER" id="PTHR47623">
    <property type="entry name" value="OS09G0287300 PROTEIN"/>
    <property type="match status" value="1"/>
</dbReference>
<evidence type="ECO:0000313" key="1">
    <source>
        <dbReference type="EMBL" id="SVD13883.1"/>
    </source>
</evidence>
<sequence length="171" mass="19591">KILMSYYLYIMRHAKSDWSGPQTSDFERPINGRGRRNAVRVGQWMSDNDYIPQRIISSPAARAKETIELVTAQITKFNHDDLIYQDELYLAGFTQLIEIINTYQNDVQSLMFIGHNPGIENLVNYLCSQSDNLETAVTTANLFIFEYADNHFNLAADSCTLTESIKPRELS</sequence>
<reference evidence="1" key="1">
    <citation type="submission" date="2018-05" db="EMBL/GenBank/DDBJ databases">
        <authorList>
            <person name="Lanie J.A."/>
            <person name="Ng W.-L."/>
            <person name="Kazmierczak K.M."/>
            <person name="Andrzejewski T.M."/>
            <person name="Davidsen T.M."/>
            <person name="Wayne K.J."/>
            <person name="Tettelin H."/>
            <person name="Glass J.I."/>
            <person name="Rusch D."/>
            <person name="Podicherti R."/>
            <person name="Tsui H.-C.T."/>
            <person name="Winkler M.E."/>
        </authorList>
    </citation>
    <scope>NUCLEOTIDE SEQUENCE</scope>
</reference>
<dbReference type="SUPFAM" id="SSF53254">
    <property type="entry name" value="Phosphoglycerate mutase-like"/>
    <property type="match status" value="1"/>
</dbReference>
<dbReference type="CDD" id="cd07067">
    <property type="entry name" value="HP_PGM_like"/>
    <property type="match status" value="1"/>
</dbReference>
<dbReference type="Pfam" id="PF00300">
    <property type="entry name" value="His_Phos_1"/>
    <property type="match status" value="1"/>
</dbReference>
<dbReference type="InterPro" id="IPR013078">
    <property type="entry name" value="His_Pase_superF_clade-1"/>
</dbReference>
<feature type="non-terminal residue" evidence="1">
    <location>
        <position position="1"/>
    </location>
</feature>
<gene>
    <name evidence="1" type="ORF">METZ01_LOCUS366737</name>
</gene>
<organism evidence="1">
    <name type="scientific">marine metagenome</name>
    <dbReference type="NCBI Taxonomy" id="408172"/>
    <lineage>
        <taxon>unclassified sequences</taxon>
        <taxon>metagenomes</taxon>
        <taxon>ecological metagenomes</taxon>
    </lineage>
</organism>
<name>A0A382SVT1_9ZZZZ</name>
<proteinExistence type="predicted"/>
<dbReference type="PANTHER" id="PTHR47623:SF1">
    <property type="entry name" value="OS09G0287300 PROTEIN"/>
    <property type="match status" value="1"/>
</dbReference>
<dbReference type="InterPro" id="IPR029033">
    <property type="entry name" value="His_PPase_superfam"/>
</dbReference>